<protein>
    <submittedName>
        <fullName evidence="2">Glycosyl hydrolase</fullName>
    </submittedName>
</protein>
<dbReference type="PANTHER" id="PTHR33886:SF8">
    <property type="entry name" value="UNSATURATED RHAMNOGALACTURONAN HYDROLASE (EUROFUNG)"/>
    <property type="match status" value="1"/>
</dbReference>
<dbReference type="InterPro" id="IPR010905">
    <property type="entry name" value="Glyco_hydro_88"/>
</dbReference>
<evidence type="ECO:0000313" key="2">
    <source>
        <dbReference type="EMBL" id="OAM87261.1"/>
    </source>
</evidence>
<dbReference type="Proteomes" id="UP000078486">
    <property type="component" value="Unassembled WGS sequence"/>
</dbReference>
<dbReference type="GO" id="GO:0016787">
    <property type="term" value="F:hydrolase activity"/>
    <property type="evidence" value="ECO:0007669"/>
    <property type="project" value="UniProtKB-KW"/>
</dbReference>
<name>A0A178ICC0_9BACT</name>
<keyword evidence="3" id="KW-1185">Reference proteome</keyword>
<proteinExistence type="predicted"/>
<gene>
    <name evidence="2" type="ORF">AW736_23685</name>
</gene>
<comment type="caution">
    <text evidence="2">The sequence shown here is derived from an EMBL/GenBank/DDBJ whole genome shotgun (WGS) entry which is preliminary data.</text>
</comment>
<dbReference type="InterPro" id="IPR052043">
    <property type="entry name" value="PolySaccharide_Degr_Enz"/>
</dbReference>
<evidence type="ECO:0000256" key="1">
    <source>
        <dbReference type="ARBA" id="ARBA00022801"/>
    </source>
</evidence>
<keyword evidence="1 2" id="KW-0378">Hydrolase</keyword>
<dbReference type="STRING" id="1184151.AW736_23685"/>
<dbReference type="PANTHER" id="PTHR33886">
    <property type="entry name" value="UNSATURATED RHAMNOGALACTURONAN HYDROLASE (EUROFUNG)"/>
    <property type="match status" value="1"/>
</dbReference>
<dbReference type="EMBL" id="LRRQ01000175">
    <property type="protein sequence ID" value="OAM87261.1"/>
    <property type="molecule type" value="Genomic_DNA"/>
</dbReference>
<evidence type="ECO:0000313" key="3">
    <source>
        <dbReference type="Proteomes" id="UP000078486"/>
    </source>
</evidence>
<reference evidence="2 3" key="1">
    <citation type="submission" date="2016-01" db="EMBL/GenBank/DDBJ databases">
        <title>High potential of lignocellulose degradation of a new Verrucomicrobia species.</title>
        <authorList>
            <person name="Wang Y."/>
            <person name="Shi Y."/>
            <person name="Qiu Z."/>
            <person name="Liu S."/>
            <person name="Yang H."/>
        </authorList>
    </citation>
    <scope>NUCLEOTIDE SEQUENCE [LARGE SCALE GENOMIC DNA]</scope>
    <source>
        <strain evidence="2 3">TSB47</strain>
    </source>
</reference>
<dbReference type="InterPro" id="IPR012341">
    <property type="entry name" value="6hp_glycosidase-like_sf"/>
</dbReference>
<dbReference type="Gene3D" id="1.50.10.10">
    <property type="match status" value="1"/>
</dbReference>
<accession>A0A178ICC0</accession>
<dbReference type="AlphaFoldDB" id="A0A178ICC0"/>
<sequence>MIPPYRHMTVLLVAILLAPPTGAREEIRLESLPEECGPVEIGNRLVYRFLRTERMKLPYRYAEVCTWSGALKFAHASGNQDFLAKLEERFVPVFSTDKDAIPPIGFYRDDFKHYVDFNVFGVLPLTLYQITRNDNYKALGLSYADAQWTLPEGATPGHKAYLEQGLTWQTRFWIDDMYMITALQSEAYRATGDRKYVERAAKEMIAYLDALQRPDGLFYHAPDAPFYWARGNGWVAVGMTELLRNLPADSPCRPRILASYTKMMECLKKYQRTDGLWGQLIDKADIWVETSGSAMFVHAMITGITHGWLDKSRYEDGAVEGWMALIKHLDAEGNMTEVCVGTGKRNDEQFYYDRPRKTGDYHGQVPMLWCACALLEYVNR</sequence>
<organism evidence="2 3">
    <name type="scientific">Termitidicoccus mucosus</name>
    <dbReference type="NCBI Taxonomy" id="1184151"/>
    <lineage>
        <taxon>Bacteria</taxon>
        <taxon>Pseudomonadati</taxon>
        <taxon>Verrucomicrobiota</taxon>
        <taxon>Opitutia</taxon>
        <taxon>Opitutales</taxon>
        <taxon>Opitutaceae</taxon>
        <taxon>Termitidicoccus</taxon>
    </lineage>
</organism>
<dbReference type="Pfam" id="PF07470">
    <property type="entry name" value="Glyco_hydro_88"/>
    <property type="match status" value="1"/>
</dbReference>
<dbReference type="GO" id="GO:0005975">
    <property type="term" value="P:carbohydrate metabolic process"/>
    <property type="evidence" value="ECO:0007669"/>
    <property type="project" value="InterPro"/>
</dbReference>
<dbReference type="InterPro" id="IPR008928">
    <property type="entry name" value="6-hairpin_glycosidase_sf"/>
</dbReference>
<dbReference type="SUPFAM" id="SSF48208">
    <property type="entry name" value="Six-hairpin glycosidases"/>
    <property type="match status" value="1"/>
</dbReference>